<feature type="repeat" description="PPR" evidence="3">
    <location>
        <begin position="317"/>
        <end position="352"/>
    </location>
</feature>
<evidence type="ECO:0000256" key="2">
    <source>
        <dbReference type="ARBA" id="ARBA00061659"/>
    </source>
</evidence>
<dbReference type="InterPro" id="IPR046960">
    <property type="entry name" value="PPR_At4g14850-like_plant"/>
</dbReference>
<dbReference type="Proteomes" id="UP000516437">
    <property type="component" value="Unassembled WGS sequence"/>
</dbReference>
<feature type="repeat" description="PPR" evidence="3">
    <location>
        <begin position="656"/>
        <end position="690"/>
    </location>
</feature>
<organism evidence="4 5">
    <name type="scientific">Morella rubra</name>
    <name type="common">Chinese bayberry</name>
    <dbReference type="NCBI Taxonomy" id="262757"/>
    <lineage>
        <taxon>Eukaryota</taxon>
        <taxon>Viridiplantae</taxon>
        <taxon>Streptophyta</taxon>
        <taxon>Embryophyta</taxon>
        <taxon>Tracheophyta</taxon>
        <taxon>Spermatophyta</taxon>
        <taxon>Magnoliopsida</taxon>
        <taxon>eudicotyledons</taxon>
        <taxon>Gunneridae</taxon>
        <taxon>Pentapetalae</taxon>
        <taxon>rosids</taxon>
        <taxon>fabids</taxon>
        <taxon>Fagales</taxon>
        <taxon>Myricaceae</taxon>
        <taxon>Morella</taxon>
    </lineage>
</organism>
<evidence type="ECO:0000256" key="3">
    <source>
        <dbReference type="PROSITE-ProRule" id="PRU00708"/>
    </source>
</evidence>
<feature type="repeat" description="PPR" evidence="3">
    <location>
        <begin position="525"/>
        <end position="555"/>
    </location>
</feature>
<feature type="repeat" description="PPR" evidence="3">
    <location>
        <begin position="420"/>
        <end position="454"/>
    </location>
</feature>
<dbReference type="InterPro" id="IPR011990">
    <property type="entry name" value="TPR-like_helical_dom_sf"/>
</dbReference>
<dbReference type="Gene3D" id="1.25.40.10">
    <property type="entry name" value="Tetratricopeptide repeat domain"/>
    <property type="match status" value="6"/>
</dbReference>
<dbReference type="GO" id="GO:0003723">
    <property type="term" value="F:RNA binding"/>
    <property type="evidence" value="ECO:0007669"/>
    <property type="project" value="InterPro"/>
</dbReference>
<dbReference type="PROSITE" id="PS51375">
    <property type="entry name" value="PPR"/>
    <property type="match status" value="6"/>
</dbReference>
<dbReference type="GO" id="GO:0009451">
    <property type="term" value="P:RNA modification"/>
    <property type="evidence" value="ECO:0007669"/>
    <property type="project" value="InterPro"/>
</dbReference>
<dbReference type="Pfam" id="PF13041">
    <property type="entry name" value="PPR_2"/>
    <property type="match status" value="2"/>
</dbReference>
<comment type="similarity">
    <text evidence="2">Belongs to the PPR family. PCMP-E subfamily.</text>
</comment>
<accession>A0A6A1WSM4</accession>
<evidence type="ECO:0000313" key="4">
    <source>
        <dbReference type="EMBL" id="KAB1228194.1"/>
    </source>
</evidence>
<dbReference type="InterPro" id="IPR046848">
    <property type="entry name" value="E_motif"/>
</dbReference>
<keyword evidence="5" id="KW-1185">Reference proteome</keyword>
<sequence length="873" mass="97228">MLHVDFKTWSTLIRGYCLEARHNEALLLFLKNIGSFSGVRPDHEVLAAILKSCTALSAIKLGKALHGYTVKQGHLACHSVSKGLLNMYAKCGMLDDCWKLFGQIGDSDPVIWNIVLSGLSGFRTCDAEVMRLYNAMQISGKAQPSSITIATVLPVCARLLDIDAGKSVHSYVIKSGLDTDTLVGNALVSMYAKCRLVCNDAFAVFKNISHKDIVSWNAIIAGFSENKLMSDAFKLFRWMLKGPIEPNYATIANILPVCASLDKNVPYCFGKEIHSYVQRRPELITDVFVRNALVSFYLRVGWMEEAESLFRSTISRDLVSWNAIIAGYASNGEWLKALDLFHELLSVENIEPDSVTFVSLLPACAVLKYLQVGKEIHGYILRHPHLHGDTTVGNALVSFYAKCNFLGAAFQTFLMISARDLISWNSMLDAFVESGYDAEFLSLLKWMFGEGIRPDSITMLTIIHFCASLLRVEKVKETHGYSIKAGFLQGDAEPTVGNALLDAYAKSGSIEYALKIFQSLSEKRNLVTCNSMIAGYVDCRSHDDAYKIFHGMSETDLTTWNLMVRVYAENDCSGEALNLFQELQARGMRPDALTIMSFLPVCSQMASVHLLKQCHGYAVRVGFEDARLKGALLDVYAKCGTINSAYKLFHSSTHKDLVMFTAMVCGYAMHGMGEEALMVFSYMLELGVKPDHVIITAVLSACSHSGLVNEGLKIFYLIEEVYGFKPTMEQYACVVDLLARGGRVNDAYSFVARMPIEANANVWGTLLGACRIHHEVELGRLVAERLFEIEATNIGNYVVMSNLYAADAKWDGVREVRKLMRTRDLKKPAGCSWIEVERRKNIFVAGDHTHPQRSIIYDTLTTLDQQIKEPDHC</sequence>
<dbReference type="FunFam" id="1.25.40.10:FF:000412">
    <property type="entry name" value="Putative pentatricopeptide repeat-containing protein"/>
    <property type="match status" value="1"/>
</dbReference>
<feature type="repeat" description="PPR" evidence="3">
    <location>
        <begin position="212"/>
        <end position="246"/>
    </location>
</feature>
<protein>
    <submittedName>
        <fullName evidence="4">Uncharacterized protein</fullName>
    </submittedName>
</protein>
<dbReference type="FunFam" id="1.25.40.10:FF:000724">
    <property type="entry name" value="Putative pentatricopeptide repeat-containing protein"/>
    <property type="match status" value="1"/>
</dbReference>
<feature type="repeat" description="PPR" evidence="3">
    <location>
        <begin position="556"/>
        <end position="590"/>
    </location>
</feature>
<evidence type="ECO:0000256" key="1">
    <source>
        <dbReference type="ARBA" id="ARBA00022737"/>
    </source>
</evidence>
<dbReference type="AlphaFoldDB" id="A0A6A1WSM4"/>
<proteinExistence type="inferred from homology"/>
<evidence type="ECO:0000313" key="5">
    <source>
        <dbReference type="Proteomes" id="UP000516437"/>
    </source>
</evidence>
<gene>
    <name evidence="4" type="ORF">CJ030_MR5G008791</name>
</gene>
<dbReference type="NCBIfam" id="TIGR00756">
    <property type="entry name" value="PPR"/>
    <property type="match status" value="5"/>
</dbReference>
<dbReference type="PANTHER" id="PTHR47926">
    <property type="entry name" value="PENTATRICOPEPTIDE REPEAT-CONTAINING PROTEIN"/>
    <property type="match status" value="1"/>
</dbReference>
<reference evidence="4 5" key="1">
    <citation type="journal article" date="2019" name="Plant Biotechnol. J.">
        <title>The red bayberry genome and genetic basis of sex determination.</title>
        <authorList>
            <person name="Jia H.M."/>
            <person name="Jia H.J."/>
            <person name="Cai Q.L."/>
            <person name="Wang Y."/>
            <person name="Zhao H.B."/>
            <person name="Yang W.F."/>
            <person name="Wang G.Y."/>
            <person name="Li Y.H."/>
            <person name="Zhan D.L."/>
            <person name="Shen Y.T."/>
            <person name="Niu Q.F."/>
            <person name="Chang L."/>
            <person name="Qiu J."/>
            <person name="Zhao L."/>
            <person name="Xie H.B."/>
            <person name="Fu W.Y."/>
            <person name="Jin J."/>
            <person name="Li X.W."/>
            <person name="Jiao Y."/>
            <person name="Zhou C.C."/>
            <person name="Tu T."/>
            <person name="Chai C.Y."/>
            <person name="Gao J.L."/>
            <person name="Fan L.J."/>
            <person name="van de Weg E."/>
            <person name="Wang J.Y."/>
            <person name="Gao Z.S."/>
        </authorList>
    </citation>
    <scope>NUCLEOTIDE SEQUENCE [LARGE SCALE GENOMIC DNA]</scope>
    <source>
        <tissue evidence="4">Leaves</tissue>
    </source>
</reference>
<dbReference type="OrthoDB" id="1904892at2759"/>
<dbReference type="Pfam" id="PF20431">
    <property type="entry name" value="E_motif"/>
    <property type="match status" value="1"/>
</dbReference>
<dbReference type="FunFam" id="1.25.40.10:FF:000361">
    <property type="entry name" value="Pentatricopeptide repeat-containing protein chloroplastic"/>
    <property type="match status" value="1"/>
</dbReference>
<comment type="caution">
    <text evidence="4">The sequence shown here is derived from an EMBL/GenBank/DDBJ whole genome shotgun (WGS) entry which is preliminary data.</text>
</comment>
<dbReference type="InterPro" id="IPR002885">
    <property type="entry name" value="PPR_rpt"/>
</dbReference>
<keyword evidence="1" id="KW-0677">Repeat</keyword>
<dbReference type="FunFam" id="1.25.40.10:FF:000090">
    <property type="entry name" value="Pentatricopeptide repeat-containing protein, chloroplastic"/>
    <property type="match status" value="1"/>
</dbReference>
<dbReference type="Pfam" id="PF01535">
    <property type="entry name" value="PPR"/>
    <property type="match status" value="8"/>
</dbReference>
<dbReference type="FunFam" id="1.25.40.10:FF:000781">
    <property type="entry name" value="Pentatricopeptide repeat-containing protein"/>
    <property type="match status" value="1"/>
</dbReference>
<name>A0A6A1WSM4_9ROSI</name>
<dbReference type="PANTHER" id="PTHR47926:SF481">
    <property type="entry name" value="TETRATRICOPEPTIDE-LIKE HELICAL DOMAIN SUPERFAMILY"/>
    <property type="match status" value="1"/>
</dbReference>
<dbReference type="EMBL" id="RXIC02000008">
    <property type="protein sequence ID" value="KAB1228194.1"/>
    <property type="molecule type" value="Genomic_DNA"/>
</dbReference>